<keyword evidence="3" id="KW-1185">Reference proteome</keyword>
<comment type="caution">
    <text evidence="2">The sequence shown here is derived from an EMBL/GenBank/DDBJ whole genome shotgun (WGS) entry which is preliminary data.</text>
</comment>
<dbReference type="EMBL" id="JBCAWK010000009">
    <property type="protein sequence ID" value="KAK8849431.1"/>
    <property type="molecule type" value="Genomic_DNA"/>
</dbReference>
<dbReference type="KEGG" id="kne:92182021"/>
<dbReference type="AlphaFoldDB" id="A0AAW0YW84"/>
<accession>A0AAW0YW84</accession>
<reference evidence="2 3" key="1">
    <citation type="journal article" date="2024" name="bioRxiv">
        <title>Comparative genomics of Cryptococcus and Kwoniella reveals pathogenesis evolution and contrasting karyotype dynamics via intercentromeric recombination or chromosome fusion.</title>
        <authorList>
            <person name="Coelho M.A."/>
            <person name="David-Palma M."/>
            <person name="Shea T."/>
            <person name="Bowers K."/>
            <person name="McGinley-Smith S."/>
            <person name="Mohammad A.W."/>
            <person name="Gnirke A."/>
            <person name="Yurkov A.M."/>
            <person name="Nowrousian M."/>
            <person name="Sun S."/>
            <person name="Cuomo C.A."/>
            <person name="Heitman J."/>
        </authorList>
    </citation>
    <scope>NUCLEOTIDE SEQUENCE [LARGE SCALE GENOMIC DNA]</scope>
    <source>
        <strain evidence="2 3">CBS 13917</strain>
    </source>
</reference>
<feature type="compositionally biased region" description="Polar residues" evidence="1">
    <location>
        <begin position="194"/>
        <end position="209"/>
    </location>
</feature>
<protein>
    <recommendedName>
        <fullName evidence="4">Cytoplasmic protein</fullName>
    </recommendedName>
</protein>
<proteinExistence type="predicted"/>
<feature type="region of interest" description="Disordered" evidence="1">
    <location>
        <begin position="1"/>
        <end position="59"/>
    </location>
</feature>
<feature type="region of interest" description="Disordered" evidence="1">
    <location>
        <begin position="137"/>
        <end position="215"/>
    </location>
</feature>
<organism evidence="2 3">
    <name type="scientific">Kwoniella newhampshirensis</name>
    <dbReference type="NCBI Taxonomy" id="1651941"/>
    <lineage>
        <taxon>Eukaryota</taxon>
        <taxon>Fungi</taxon>
        <taxon>Dikarya</taxon>
        <taxon>Basidiomycota</taxon>
        <taxon>Agaricomycotina</taxon>
        <taxon>Tremellomycetes</taxon>
        <taxon>Tremellales</taxon>
        <taxon>Cryptococcaceae</taxon>
        <taxon>Kwoniella</taxon>
    </lineage>
</organism>
<evidence type="ECO:0000313" key="2">
    <source>
        <dbReference type="EMBL" id="KAK8849431.1"/>
    </source>
</evidence>
<name>A0AAW0YW84_9TREE</name>
<gene>
    <name evidence="2" type="ORF">IAR55_004763</name>
</gene>
<feature type="compositionally biased region" description="Basic residues" evidence="1">
    <location>
        <begin position="12"/>
        <end position="27"/>
    </location>
</feature>
<feature type="compositionally biased region" description="Pro residues" evidence="1">
    <location>
        <begin position="36"/>
        <end position="57"/>
    </location>
</feature>
<feature type="compositionally biased region" description="Acidic residues" evidence="1">
    <location>
        <begin position="153"/>
        <end position="174"/>
    </location>
</feature>
<dbReference type="GeneID" id="92182021"/>
<evidence type="ECO:0000313" key="3">
    <source>
        <dbReference type="Proteomes" id="UP001388673"/>
    </source>
</evidence>
<dbReference type="InterPro" id="IPR021463">
    <property type="entry name" value="Methyltransf_34"/>
</dbReference>
<dbReference type="Proteomes" id="UP001388673">
    <property type="component" value="Unassembled WGS sequence"/>
</dbReference>
<evidence type="ECO:0008006" key="4">
    <source>
        <dbReference type="Google" id="ProtNLM"/>
    </source>
</evidence>
<evidence type="ECO:0000256" key="1">
    <source>
        <dbReference type="SAM" id="MobiDB-lite"/>
    </source>
</evidence>
<dbReference type="RefSeq" id="XP_066801319.1">
    <property type="nucleotide sequence ID" value="XM_066947860.1"/>
</dbReference>
<dbReference type="Pfam" id="PF11312">
    <property type="entry name" value="Methyltransf_34"/>
    <property type="match status" value="1"/>
</dbReference>
<sequence>MTFRSRSGGPAKRSKKGKQTHTRKLHHPPAAVPEQPLTPPLSPTSVPLPPHTEPFNPPDSELLALLHRTLHSTLSDDNFLINVQRIKGLLRDKRWLEVFCGSEEVLESYAGRWVPSRALCFRELIAGLVGEVFGDESSSLEQGLEGLKLDKGENDEEEDEDDDHSEDNNEDEDDQRSNPPIQLSGRGAEGSAEDTVTNAGPSTSQNQPTHHILSLGGGAGSELLAVSALIRSTMIKRPHSHPDWSWTGIDIGDWHGVLQKLQDAVKVDWKLEKDILDVDYIKGDLMAPLSSQSVSDDQSSTATAAGPVDLNRILVAKPPRFITLLFTLTELLSQSRPGTISLFKTLTANSKQGTLFLVADSASDISEFTLGAEGRKWPVWMIVDAMLNGKAKGWEKVKGEDSRWFRLDDGVGAGWPCKLENTRYWYRLYRRV</sequence>